<dbReference type="AlphaFoldDB" id="A0A3S4HT70"/>
<proteinExistence type="predicted"/>
<organism evidence="1 2">
    <name type="scientific">Serratia odorifera</name>
    <dbReference type="NCBI Taxonomy" id="618"/>
    <lineage>
        <taxon>Bacteria</taxon>
        <taxon>Pseudomonadati</taxon>
        <taxon>Pseudomonadota</taxon>
        <taxon>Gammaproteobacteria</taxon>
        <taxon>Enterobacterales</taxon>
        <taxon>Yersiniaceae</taxon>
        <taxon>Serratia</taxon>
    </lineage>
</organism>
<gene>
    <name evidence="1" type="ORF">NCTC11214_04965</name>
</gene>
<dbReference type="RefSeq" id="WP_004964379.1">
    <property type="nucleotide sequence ID" value="NZ_JAEKCK010000001.1"/>
</dbReference>
<dbReference type="Proteomes" id="UP000281391">
    <property type="component" value="Chromosome"/>
</dbReference>
<dbReference type="KEGG" id="sof:NCTC11214_04965"/>
<evidence type="ECO:0000313" key="1">
    <source>
        <dbReference type="EMBL" id="VDZ64420.1"/>
    </source>
</evidence>
<name>A0A3S4HT70_SEROD</name>
<evidence type="ECO:0000313" key="2">
    <source>
        <dbReference type="Proteomes" id="UP000281391"/>
    </source>
</evidence>
<reference evidence="1 2" key="1">
    <citation type="submission" date="2018-12" db="EMBL/GenBank/DDBJ databases">
        <authorList>
            <consortium name="Pathogen Informatics"/>
        </authorList>
    </citation>
    <scope>NUCLEOTIDE SEQUENCE [LARGE SCALE GENOMIC DNA]</scope>
    <source>
        <strain evidence="1 2">NCTC11214</strain>
    </source>
</reference>
<protein>
    <submittedName>
        <fullName evidence="1">Uncharacterized protein</fullName>
    </submittedName>
</protein>
<sequence>MSITVKSKKEAKVAISTGKVKRIKLDYPVSADDICELTTICRSKGANIIKDNGAFIISMSSPTIPKVASFPS</sequence>
<accession>A0A3S4HT70</accession>
<dbReference type="EMBL" id="LR134117">
    <property type="protein sequence ID" value="VDZ64420.1"/>
    <property type="molecule type" value="Genomic_DNA"/>
</dbReference>